<evidence type="ECO:0000256" key="1">
    <source>
        <dbReference type="SAM" id="Phobius"/>
    </source>
</evidence>
<organism evidence="2 3">
    <name type="scientific">Candidatus Syntrophocurvum alkaliphilum</name>
    <dbReference type="NCBI Taxonomy" id="2293317"/>
    <lineage>
        <taxon>Bacteria</taxon>
        <taxon>Bacillati</taxon>
        <taxon>Bacillota</taxon>
        <taxon>Clostridia</taxon>
        <taxon>Eubacteriales</taxon>
        <taxon>Syntrophomonadaceae</taxon>
        <taxon>Candidatus Syntrophocurvum</taxon>
    </lineage>
</organism>
<keyword evidence="1" id="KW-1133">Transmembrane helix</keyword>
<keyword evidence="1" id="KW-0812">Transmembrane</keyword>
<evidence type="ECO:0000313" key="3">
    <source>
        <dbReference type="Proteomes" id="UP000426444"/>
    </source>
</evidence>
<dbReference type="AlphaFoldDB" id="A0A6I6DGB7"/>
<dbReference type="Proteomes" id="UP000426444">
    <property type="component" value="Chromosome"/>
</dbReference>
<keyword evidence="1" id="KW-0472">Membrane</keyword>
<accession>A0A6I6DGB7</accession>
<gene>
    <name evidence="2" type="ORF">SYNTR_0800</name>
</gene>
<protein>
    <submittedName>
        <fullName evidence="2">Uncharacterized protein</fullName>
    </submittedName>
</protein>
<proteinExistence type="predicted"/>
<dbReference type="KEGG" id="salq:SYNTR_0800"/>
<dbReference type="EMBL" id="CP046457">
    <property type="protein sequence ID" value="QGT99393.1"/>
    <property type="molecule type" value="Genomic_DNA"/>
</dbReference>
<sequence>MFDDFTKKDFLQTILSTISMLIAGYFIIAGVFIIF</sequence>
<reference evidence="3" key="1">
    <citation type="journal article" date="2019" name="Microbiology">
        <title>Complete Genome Sequence of an Uncultured Bacterium of the Candidate Phylum Bipolaricaulota.</title>
        <authorList>
            <person name="Kadnikov V.V."/>
            <person name="Mardanov A.V."/>
            <person name="Beletsky A.V."/>
            <person name="Frank Y.A."/>
            <person name="Karnachuk O.V."/>
            <person name="Ravin N.V."/>
        </authorList>
    </citation>
    <scope>NUCLEOTIDE SEQUENCE [LARGE SCALE GENOMIC DNA]</scope>
</reference>
<keyword evidence="3" id="KW-1185">Reference proteome</keyword>
<feature type="transmembrane region" description="Helical" evidence="1">
    <location>
        <begin position="12"/>
        <end position="34"/>
    </location>
</feature>
<evidence type="ECO:0000313" key="2">
    <source>
        <dbReference type="EMBL" id="QGT99393.1"/>
    </source>
</evidence>
<name>A0A6I6DGB7_9FIRM</name>